<protein>
    <submittedName>
        <fullName evidence="1">Uncharacterized protein</fullName>
    </submittedName>
</protein>
<dbReference type="Proteomes" id="UP000187203">
    <property type="component" value="Unassembled WGS sequence"/>
</dbReference>
<organism evidence="1 2">
    <name type="scientific">Corchorus olitorius</name>
    <dbReference type="NCBI Taxonomy" id="93759"/>
    <lineage>
        <taxon>Eukaryota</taxon>
        <taxon>Viridiplantae</taxon>
        <taxon>Streptophyta</taxon>
        <taxon>Embryophyta</taxon>
        <taxon>Tracheophyta</taxon>
        <taxon>Spermatophyta</taxon>
        <taxon>Magnoliopsida</taxon>
        <taxon>eudicotyledons</taxon>
        <taxon>Gunneridae</taxon>
        <taxon>Pentapetalae</taxon>
        <taxon>rosids</taxon>
        <taxon>malvids</taxon>
        <taxon>Malvales</taxon>
        <taxon>Malvaceae</taxon>
        <taxon>Grewioideae</taxon>
        <taxon>Apeibeae</taxon>
        <taxon>Corchorus</taxon>
    </lineage>
</organism>
<keyword evidence="2" id="KW-1185">Reference proteome</keyword>
<evidence type="ECO:0000313" key="2">
    <source>
        <dbReference type="Proteomes" id="UP000187203"/>
    </source>
</evidence>
<evidence type="ECO:0000313" key="1">
    <source>
        <dbReference type="EMBL" id="OMP13089.1"/>
    </source>
</evidence>
<gene>
    <name evidence="1" type="ORF">COLO4_02301</name>
</gene>
<name>A0A1R3L1B5_9ROSI</name>
<sequence>MTSNGRSCSWAKSDFYYSSMPVEENIGIFACMLAYHKVICPDKGRILVRKNVTIDYQHGDSFLISFGNSRL</sequence>
<reference evidence="2" key="1">
    <citation type="submission" date="2013-09" db="EMBL/GenBank/DDBJ databases">
        <title>Corchorus olitorius genome sequencing.</title>
        <authorList>
            <person name="Alam M."/>
            <person name="Haque M.S."/>
            <person name="Islam M.S."/>
            <person name="Emdad E.M."/>
            <person name="Islam M.M."/>
            <person name="Ahmed B."/>
            <person name="Halim A."/>
            <person name="Hossen Q.M.M."/>
            <person name="Hossain M.Z."/>
            <person name="Ahmed R."/>
            <person name="Khan M.M."/>
            <person name="Islam R."/>
            <person name="Rashid M.M."/>
            <person name="Khan S.A."/>
            <person name="Rahman M.S."/>
            <person name="Alam M."/>
            <person name="Yahiya A.S."/>
            <person name="Khan M.S."/>
            <person name="Azam M.S."/>
            <person name="Haque T."/>
            <person name="Lashkar M.Z.H."/>
            <person name="Akhand A.I."/>
            <person name="Morshed G."/>
            <person name="Roy S."/>
            <person name="Uddin K.S."/>
            <person name="Rabeya T."/>
            <person name="Hossain A.S."/>
            <person name="Chowdhury A."/>
            <person name="Snigdha A.R."/>
            <person name="Mortoza M.S."/>
            <person name="Matin S.A."/>
            <person name="Hoque S.M.E."/>
            <person name="Islam M.K."/>
            <person name="Roy D.K."/>
            <person name="Haider R."/>
            <person name="Moosa M.M."/>
            <person name="Elias S.M."/>
            <person name="Hasan A.M."/>
            <person name="Jahan S."/>
            <person name="Shafiuddin M."/>
            <person name="Mahmood N."/>
            <person name="Shommy N.S."/>
        </authorList>
    </citation>
    <scope>NUCLEOTIDE SEQUENCE [LARGE SCALE GENOMIC DNA]</scope>
    <source>
        <strain evidence="2">cv. O-4</strain>
    </source>
</reference>
<comment type="caution">
    <text evidence="1">The sequence shown here is derived from an EMBL/GenBank/DDBJ whole genome shotgun (WGS) entry which is preliminary data.</text>
</comment>
<proteinExistence type="predicted"/>
<dbReference type="EMBL" id="AWUE01005184">
    <property type="protein sequence ID" value="OMP13089.1"/>
    <property type="molecule type" value="Genomic_DNA"/>
</dbReference>
<dbReference type="AlphaFoldDB" id="A0A1R3L1B5"/>
<accession>A0A1R3L1B5</accession>